<dbReference type="RefSeq" id="WP_021235327.1">
    <property type="nucleotide sequence ID" value="NZ_ATHL01000114.1"/>
</dbReference>
<evidence type="ECO:0000313" key="2">
    <source>
        <dbReference type="Proteomes" id="UP000015527"/>
    </source>
</evidence>
<gene>
    <name evidence="1" type="ORF">L284_17780</name>
</gene>
<dbReference type="EMBL" id="ATHL01000114">
    <property type="protein sequence ID" value="EQB10270.1"/>
    <property type="molecule type" value="Genomic_DNA"/>
</dbReference>
<proteinExistence type="predicted"/>
<dbReference type="OrthoDB" id="7504629at2"/>
<accession>T0IF20</accession>
<reference evidence="1 2" key="1">
    <citation type="journal article" date="2013" name="Genome Announc.">
        <title>Genome Sequence of Novosphingobium lindaniclasticum LE124T, Isolated from a Hexachlorocyclohexane Dumpsite.</title>
        <authorList>
            <person name="Saxena A."/>
            <person name="Nayyar N."/>
            <person name="Sangwan N."/>
            <person name="Kumari R."/>
            <person name="Khurana J.P."/>
            <person name="Lal R."/>
        </authorList>
    </citation>
    <scope>NUCLEOTIDE SEQUENCE [LARGE SCALE GENOMIC DNA]</scope>
    <source>
        <strain evidence="1 2">LE124</strain>
    </source>
</reference>
<evidence type="ECO:0000313" key="1">
    <source>
        <dbReference type="EMBL" id="EQB10270.1"/>
    </source>
</evidence>
<dbReference type="AlphaFoldDB" id="T0IF20"/>
<sequence length="148" mass="16911">MREQSRNEGDLGIRYLRMALEYGRATRALVDASQCEAPFWHSVGHALELSLKSLLKKHGFDEMDLMQFINHDLYRAERSFLRQCPDSKLISPDASRLIRQVSDYHARLDFRYPCLFPIGSLPDPADAERVLDAHLTAISSHFGIISHA</sequence>
<name>T0IF20_9SPHN</name>
<keyword evidence="2" id="KW-1185">Reference proteome</keyword>
<organism evidence="1 2">
    <name type="scientific">Novosphingobium lindaniclasticum LE124</name>
    <dbReference type="NCBI Taxonomy" id="1096930"/>
    <lineage>
        <taxon>Bacteria</taxon>
        <taxon>Pseudomonadati</taxon>
        <taxon>Pseudomonadota</taxon>
        <taxon>Alphaproteobacteria</taxon>
        <taxon>Sphingomonadales</taxon>
        <taxon>Sphingomonadaceae</taxon>
        <taxon>Novosphingobium</taxon>
    </lineage>
</organism>
<dbReference type="Proteomes" id="UP000015527">
    <property type="component" value="Unassembled WGS sequence"/>
</dbReference>
<comment type="caution">
    <text evidence="1">The sequence shown here is derived from an EMBL/GenBank/DDBJ whole genome shotgun (WGS) entry which is preliminary data.</text>
</comment>
<protein>
    <recommendedName>
        <fullName evidence="3">HEPN domain-containing protein</fullName>
    </recommendedName>
</protein>
<evidence type="ECO:0008006" key="3">
    <source>
        <dbReference type="Google" id="ProtNLM"/>
    </source>
</evidence>